<dbReference type="GeneID" id="85307950"/>
<dbReference type="AlphaFoldDB" id="A0AAJ0FKB9"/>
<protein>
    <submittedName>
        <fullName evidence="2">Upf0589 protein</fullName>
    </submittedName>
</protein>
<comment type="caution">
    <text evidence="2">The sequence shown here is derived from an EMBL/GenBank/DDBJ whole genome shotgun (WGS) entry which is preliminary data.</text>
</comment>
<dbReference type="GO" id="GO:0007034">
    <property type="term" value="P:vacuolar transport"/>
    <property type="evidence" value="ECO:0007669"/>
    <property type="project" value="TreeGrafter"/>
</dbReference>
<organism evidence="2 3">
    <name type="scientific">Phialemonium atrogriseum</name>
    <dbReference type="NCBI Taxonomy" id="1093897"/>
    <lineage>
        <taxon>Eukaryota</taxon>
        <taxon>Fungi</taxon>
        <taxon>Dikarya</taxon>
        <taxon>Ascomycota</taxon>
        <taxon>Pezizomycotina</taxon>
        <taxon>Sordariomycetes</taxon>
        <taxon>Sordariomycetidae</taxon>
        <taxon>Cephalothecales</taxon>
        <taxon>Cephalothecaceae</taxon>
        <taxon>Phialemonium</taxon>
    </lineage>
</organism>
<evidence type="ECO:0000256" key="1">
    <source>
        <dbReference type="SAM" id="MobiDB-lite"/>
    </source>
</evidence>
<evidence type="ECO:0000313" key="2">
    <source>
        <dbReference type="EMBL" id="KAK1765374.1"/>
    </source>
</evidence>
<keyword evidence="3" id="KW-1185">Reference proteome</keyword>
<dbReference type="Pfam" id="PF08432">
    <property type="entry name" value="Vfa1"/>
    <property type="match status" value="1"/>
</dbReference>
<feature type="region of interest" description="Disordered" evidence="1">
    <location>
        <begin position="64"/>
        <end position="182"/>
    </location>
</feature>
<dbReference type="EMBL" id="MU839015">
    <property type="protein sequence ID" value="KAK1765374.1"/>
    <property type="molecule type" value="Genomic_DNA"/>
</dbReference>
<reference evidence="2" key="1">
    <citation type="submission" date="2023-06" db="EMBL/GenBank/DDBJ databases">
        <title>Genome-scale phylogeny and comparative genomics of the fungal order Sordariales.</title>
        <authorList>
            <consortium name="Lawrence Berkeley National Laboratory"/>
            <person name="Hensen N."/>
            <person name="Bonometti L."/>
            <person name="Westerberg I."/>
            <person name="Brannstrom I.O."/>
            <person name="Guillou S."/>
            <person name="Cros-Aarteil S."/>
            <person name="Calhoun S."/>
            <person name="Haridas S."/>
            <person name="Kuo A."/>
            <person name="Mondo S."/>
            <person name="Pangilinan J."/>
            <person name="Riley R."/>
            <person name="Labutti K."/>
            <person name="Andreopoulos B."/>
            <person name="Lipzen A."/>
            <person name="Chen C."/>
            <person name="Yanf M."/>
            <person name="Daum C."/>
            <person name="Ng V."/>
            <person name="Clum A."/>
            <person name="Steindorff A."/>
            <person name="Ohm R."/>
            <person name="Martin F."/>
            <person name="Silar P."/>
            <person name="Natvig D."/>
            <person name="Lalanne C."/>
            <person name="Gautier V."/>
            <person name="Ament-Velasquez S.L."/>
            <person name="Kruys A."/>
            <person name="Hutchinson M.I."/>
            <person name="Powell A.J."/>
            <person name="Barry K."/>
            <person name="Miller A.N."/>
            <person name="Grigoriev I.V."/>
            <person name="Debuchy R."/>
            <person name="Gladieux P."/>
            <person name="Thoren M.H."/>
            <person name="Johannesson H."/>
        </authorList>
    </citation>
    <scope>NUCLEOTIDE SEQUENCE</scope>
    <source>
        <strain evidence="2">8032-3</strain>
    </source>
</reference>
<dbReference type="InterPro" id="IPR013640">
    <property type="entry name" value="Vfa1"/>
</dbReference>
<proteinExistence type="predicted"/>
<feature type="compositionally biased region" description="Basic and acidic residues" evidence="1">
    <location>
        <begin position="64"/>
        <end position="129"/>
    </location>
</feature>
<name>A0AAJ0FKB9_9PEZI</name>
<dbReference type="Proteomes" id="UP001244011">
    <property type="component" value="Unassembled WGS sequence"/>
</dbReference>
<gene>
    <name evidence="2" type="ORF">QBC33DRAFT_455194</name>
</gene>
<dbReference type="PANTHER" id="PTHR28218">
    <property type="entry name" value="VPS4-ASSOCIATED PROTEIN 1"/>
    <property type="match status" value="1"/>
</dbReference>
<dbReference type="RefSeq" id="XP_060281587.1">
    <property type="nucleotide sequence ID" value="XM_060424763.1"/>
</dbReference>
<feature type="compositionally biased region" description="Basic and acidic residues" evidence="1">
    <location>
        <begin position="136"/>
        <end position="168"/>
    </location>
</feature>
<sequence length="182" mass="21077">MAFPNIYSHRKVAETSARACEICFKLSTSVLVTPENKDFFYVCPSHLRDKGFCTPIIDQEAVEARKKKELEDEVARVKAEYEEKQRKKKEKEKEKKDGEGKGKGKGKGKDTKTDDDKSKDGEEEGKSETKSPLAEEEPRVFELKRTFYTQRVERKRQAEMARRNRERLQNPTFFPSVPKGLP</sequence>
<evidence type="ECO:0000313" key="3">
    <source>
        <dbReference type="Proteomes" id="UP001244011"/>
    </source>
</evidence>
<dbReference type="PANTHER" id="PTHR28218:SF1">
    <property type="entry name" value="VPS4-ASSOCIATED PROTEIN 1"/>
    <property type="match status" value="1"/>
</dbReference>
<accession>A0AAJ0FKB9</accession>
<dbReference type="GO" id="GO:0005768">
    <property type="term" value="C:endosome"/>
    <property type="evidence" value="ECO:0007669"/>
    <property type="project" value="TreeGrafter"/>
</dbReference>